<dbReference type="PROSITE" id="PS50801">
    <property type="entry name" value="STAS"/>
    <property type="match status" value="1"/>
</dbReference>
<organism evidence="5 6">
    <name type="scientific">Saccharothrix yanglingensis</name>
    <dbReference type="NCBI Taxonomy" id="659496"/>
    <lineage>
        <taxon>Bacteria</taxon>
        <taxon>Bacillati</taxon>
        <taxon>Actinomycetota</taxon>
        <taxon>Actinomycetes</taxon>
        <taxon>Pseudonocardiales</taxon>
        <taxon>Pseudonocardiaceae</taxon>
        <taxon>Saccharothrix</taxon>
    </lineage>
</organism>
<dbReference type="Proteomes" id="UP001225605">
    <property type="component" value="Unassembled WGS sequence"/>
</dbReference>
<reference evidence="5 6" key="1">
    <citation type="submission" date="2017-06" db="EMBL/GenBank/DDBJ databases">
        <title>Cultured bacterium strain Saccharothrix yanglingensis Hhs.015.</title>
        <authorList>
            <person name="Xia Y."/>
        </authorList>
    </citation>
    <scope>NUCLEOTIDE SEQUENCE [LARGE SCALE GENOMIC DNA]</scope>
    <source>
        <strain evidence="5 6">Hhs.015</strain>
    </source>
</reference>
<evidence type="ECO:0000259" key="4">
    <source>
        <dbReference type="PROSITE" id="PS50801"/>
    </source>
</evidence>
<dbReference type="CDD" id="cd07043">
    <property type="entry name" value="STAS_anti-anti-sigma_factors"/>
    <property type="match status" value="1"/>
</dbReference>
<evidence type="ECO:0000256" key="2">
    <source>
        <dbReference type="RuleBase" id="RU003749"/>
    </source>
</evidence>
<dbReference type="SUPFAM" id="SSF52091">
    <property type="entry name" value="SpoIIaa-like"/>
    <property type="match status" value="1"/>
</dbReference>
<sequence length="190" mass="19269">MLDPAALAAQTPRTSDSGEGISVGAIVQNSDRPPPAVALPPSGRPPAFAVVARPLSSSTLVCAVTGEVDLATAPRLRALLAEQIRLEGPDLVVDLGEVHFFSAAGLNVLVDALAAADAAGVGFCVVARTRRVLVPLSVTGLDLVFAVYPHVDGVPARGDGPGPASVRSAAVRLPRARPARSPDSPVADLP</sequence>
<comment type="similarity">
    <text evidence="1 2">Belongs to the anti-sigma-factor antagonist family.</text>
</comment>
<evidence type="ECO:0000313" key="5">
    <source>
        <dbReference type="EMBL" id="MDQ2586776.1"/>
    </source>
</evidence>
<feature type="compositionally biased region" description="Low complexity" evidence="3">
    <location>
        <begin position="164"/>
        <end position="173"/>
    </location>
</feature>
<dbReference type="Gene3D" id="3.30.750.24">
    <property type="entry name" value="STAS domain"/>
    <property type="match status" value="1"/>
</dbReference>
<dbReference type="InterPro" id="IPR036513">
    <property type="entry name" value="STAS_dom_sf"/>
</dbReference>
<evidence type="ECO:0000313" key="6">
    <source>
        <dbReference type="Proteomes" id="UP001225605"/>
    </source>
</evidence>
<comment type="caution">
    <text evidence="5">The sequence shown here is derived from an EMBL/GenBank/DDBJ whole genome shotgun (WGS) entry which is preliminary data.</text>
</comment>
<dbReference type="PANTHER" id="PTHR33495">
    <property type="entry name" value="ANTI-SIGMA FACTOR ANTAGONIST TM_1081-RELATED-RELATED"/>
    <property type="match status" value="1"/>
</dbReference>
<accession>A0ABU0X433</accession>
<dbReference type="Pfam" id="PF01740">
    <property type="entry name" value="STAS"/>
    <property type="match status" value="1"/>
</dbReference>
<feature type="region of interest" description="Disordered" evidence="3">
    <location>
        <begin position="157"/>
        <end position="190"/>
    </location>
</feature>
<protein>
    <recommendedName>
        <fullName evidence="2">Anti-sigma factor antagonist</fullName>
    </recommendedName>
</protein>
<dbReference type="InterPro" id="IPR003658">
    <property type="entry name" value="Anti-sigma_ant"/>
</dbReference>
<dbReference type="InterPro" id="IPR002645">
    <property type="entry name" value="STAS_dom"/>
</dbReference>
<name>A0ABU0X433_9PSEU</name>
<dbReference type="EMBL" id="NSDM01000010">
    <property type="protein sequence ID" value="MDQ2586776.1"/>
    <property type="molecule type" value="Genomic_DNA"/>
</dbReference>
<evidence type="ECO:0000256" key="3">
    <source>
        <dbReference type="SAM" id="MobiDB-lite"/>
    </source>
</evidence>
<proteinExistence type="inferred from homology"/>
<feature type="compositionally biased region" description="Low complexity" evidence="3">
    <location>
        <begin position="179"/>
        <end position="190"/>
    </location>
</feature>
<keyword evidence="6" id="KW-1185">Reference proteome</keyword>
<dbReference type="PANTHER" id="PTHR33495:SF2">
    <property type="entry name" value="ANTI-SIGMA FACTOR ANTAGONIST TM_1081-RELATED"/>
    <property type="match status" value="1"/>
</dbReference>
<evidence type="ECO:0000256" key="1">
    <source>
        <dbReference type="ARBA" id="ARBA00009013"/>
    </source>
</evidence>
<feature type="domain" description="STAS" evidence="4">
    <location>
        <begin position="58"/>
        <end position="141"/>
    </location>
</feature>
<gene>
    <name evidence="5" type="ORF">CKY47_22830</name>
</gene>
<dbReference type="NCBIfam" id="TIGR00377">
    <property type="entry name" value="ant_ant_sig"/>
    <property type="match status" value="1"/>
</dbReference>
<feature type="region of interest" description="Disordered" evidence="3">
    <location>
        <begin position="1"/>
        <end position="21"/>
    </location>
</feature>